<dbReference type="InterPro" id="IPR039418">
    <property type="entry name" value="LexA-like"/>
</dbReference>
<dbReference type="Proteomes" id="UP000177187">
    <property type="component" value="Unassembled WGS sequence"/>
</dbReference>
<evidence type="ECO:0000256" key="1">
    <source>
        <dbReference type="ARBA" id="ARBA00007484"/>
    </source>
</evidence>
<evidence type="ECO:0000256" key="4">
    <source>
        <dbReference type="ARBA" id="ARBA00022813"/>
    </source>
</evidence>
<proteinExistence type="inferred from homology"/>
<dbReference type="GO" id="GO:0016787">
    <property type="term" value="F:hydrolase activity"/>
    <property type="evidence" value="ECO:0007669"/>
    <property type="project" value="UniProtKB-KW"/>
</dbReference>
<dbReference type="GO" id="GO:0006281">
    <property type="term" value="P:DNA repair"/>
    <property type="evidence" value="ECO:0007669"/>
    <property type="project" value="UniProtKB-KW"/>
</dbReference>
<dbReference type="EMBL" id="MFAF01000080">
    <property type="protein sequence ID" value="OGD75233.1"/>
    <property type="molecule type" value="Genomic_DNA"/>
</dbReference>
<dbReference type="GO" id="GO:0006355">
    <property type="term" value="P:regulation of DNA-templated transcription"/>
    <property type="evidence" value="ECO:0007669"/>
    <property type="project" value="InterPro"/>
</dbReference>
<name>A0A1F5F6F0_9BACT</name>
<evidence type="ECO:0000256" key="3">
    <source>
        <dbReference type="ARBA" id="ARBA00022801"/>
    </source>
</evidence>
<evidence type="ECO:0000256" key="2">
    <source>
        <dbReference type="ARBA" id="ARBA00022763"/>
    </source>
</evidence>
<dbReference type="SUPFAM" id="SSF51306">
    <property type="entry name" value="LexA/Signal peptidase"/>
    <property type="match status" value="1"/>
</dbReference>
<dbReference type="STRING" id="1817816.A2Y64_04925"/>
<dbReference type="GO" id="GO:0009432">
    <property type="term" value="P:SOS response"/>
    <property type="evidence" value="ECO:0007669"/>
    <property type="project" value="UniProtKB-KW"/>
</dbReference>
<feature type="compositionally biased region" description="Basic and acidic residues" evidence="8">
    <location>
        <begin position="1"/>
        <end position="14"/>
    </location>
</feature>
<comment type="similarity">
    <text evidence="1 7">Belongs to the peptidase S24 family.</text>
</comment>
<keyword evidence="4 7" id="KW-0068">Autocatalytic cleavage</keyword>
<keyword evidence="2" id="KW-0227">DNA damage</keyword>
<gene>
    <name evidence="10" type="ORF">A2Y64_04925</name>
</gene>
<feature type="domain" description="Peptidase S24/S26A/S26B/S26C" evidence="9">
    <location>
        <begin position="22"/>
        <end position="137"/>
    </location>
</feature>
<dbReference type="PRINTS" id="PR00726">
    <property type="entry name" value="LEXASERPTASE"/>
</dbReference>
<organism evidence="10 11">
    <name type="scientific">Candidatus Coatesbacteria bacterium RBG_13_66_14</name>
    <dbReference type="NCBI Taxonomy" id="1817816"/>
    <lineage>
        <taxon>Bacteria</taxon>
        <taxon>Candidatus Coatesiibacteriota</taxon>
    </lineage>
</organism>
<keyword evidence="5" id="KW-0234">DNA repair</keyword>
<reference evidence="10 11" key="1">
    <citation type="journal article" date="2016" name="Nat. Commun.">
        <title>Thousands of microbial genomes shed light on interconnected biogeochemical processes in an aquifer system.</title>
        <authorList>
            <person name="Anantharaman K."/>
            <person name="Brown C.T."/>
            <person name="Hug L.A."/>
            <person name="Sharon I."/>
            <person name="Castelle C.J."/>
            <person name="Probst A.J."/>
            <person name="Thomas B.C."/>
            <person name="Singh A."/>
            <person name="Wilkins M.J."/>
            <person name="Karaoz U."/>
            <person name="Brodie E.L."/>
            <person name="Williams K.H."/>
            <person name="Hubbard S.S."/>
            <person name="Banfield J.F."/>
        </authorList>
    </citation>
    <scope>NUCLEOTIDE SEQUENCE [LARGE SCALE GENOMIC DNA]</scope>
</reference>
<dbReference type="InterPro" id="IPR006197">
    <property type="entry name" value="Peptidase_S24_LexA"/>
</dbReference>
<dbReference type="PANTHER" id="PTHR33516:SF2">
    <property type="entry name" value="LEXA REPRESSOR-RELATED"/>
    <property type="match status" value="1"/>
</dbReference>
<evidence type="ECO:0000256" key="6">
    <source>
        <dbReference type="ARBA" id="ARBA00023236"/>
    </source>
</evidence>
<evidence type="ECO:0000256" key="8">
    <source>
        <dbReference type="SAM" id="MobiDB-lite"/>
    </source>
</evidence>
<evidence type="ECO:0000259" key="9">
    <source>
        <dbReference type="Pfam" id="PF00717"/>
    </source>
</evidence>
<dbReference type="InterPro" id="IPR050077">
    <property type="entry name" value="LexA_repressor"/>
</dbReference>
<accession>A0A1F5F6F0</accession>
<keyword evidence="6" id="KW-0742">SOS response</keyword>
<dbReference type="Gene3D" id="2.10.109.10">
    <property type="entry name" value="Umud Fragment, subunit A"/>
    <property type="match status" value="1"/>
</dbReference>
<dbReference type="GO" id="GO:0003677">
    <property type="term" value="F:DNA binding"/>
    <property type="evidence" value="ECO:0007669"/>
    <property type="project" value="InterPro"/>
</dbReference>
<comment type="caution">
    <text evidence="10">The sequence shown here is derived from an EMBL/GenBank/DDBJ whole genome shotgun (WGS) entry which is preliminary data.</text>
</comment>
<dbReference type="PANTHER" id="PTHR33516">
    <property type="entry name" value="LEXA REPRESSOR"/>
    <property type="match status" value="1"/>
</dbReference>
<protein>
    <submittedName>
        <fullName evidence="10">Peptidase S24</fullName>
    </submittedName>
</protein>
<evidence type="ECO:0000313" key="11">
    <source>
        <dbReference type="Proteomes" id="UP000177187"/>
    </source>
</evidence>
<evidence type="ECO:0000313" key="10">
    <source>
        <dbReference type="EMBL" id="OGD75233.1"/>
    </source>
</evidence>
<dbReference type="InterPro" id="IPR015927">
    <property type="entry name" value="Peptidase_S24_S26A/B/C"/>
</dbReference>
<dbReference type="InterPro" id="IPR036286">
    <property type="entry name" value="LexA/Signal_pep-like_sf"/>
</dbReference>
<dbReference type="CDD" id="cd06529">
    <property type="entry name" value="S24_LexA-like"/>
    <property type="match status" value="1"/>
</dbReference>
<sequence length="144" mass="15630">MEKDDRLEVFRPEQGEGGGLPLAESNIQAGFPSPADDFIQNRLDLNEHLVLHPAATFFVRVAGDSMVGAGIADGDILIVDRSLEPADGRVVIAVVSGELVVKRLRRTEGGWLLAAENDGYPPIEIGEESDFEVWGVVTNVIHRL</sequence>
<feature type="region of interest" description="Disordered" evidence="8">
    <location>
        <begin position="1"/>
        <end position="20"/>
    </location>
</feature>
<dbReference type="Pfam" id="PF00717">
    <property type="entry name" value="Peptidase_S24"/>
    <property type="match status" value="1"/>
</dbReference>
<dbReference type="NCBIfam" id="NF007621">
    <property type="entry name" value="PRK10276.1"/>
    <property type="match status" value="1"/>
</dbReference>
<evidence type="ECO:0000256" key="7">
    <source>
        <dbReference type="RuleBase" id="RU003991"/>
    </source>
</evidence>
<dbReference type="AlphaFoldDB" id="A0A1F5F6F0"/>
<evidence type="ECO:0000256" key="5">
    <source>
        <dbReference type="ARBA" id="ARBA00023204"/>
    </source>
</evidence>
<keyword evidence="3 7" id="KW-0378">Hydrolase</keyword>